<organism evidence="1 2">
    <name type="scientific">Paenibacillus radicis</name>
    <name type="common">ex Gao et al. 2016</name>
    <dbReference type="NCBI Taxonomy" id="1737354"/>
    <lineage>
        <taxon>Bacteria</taxon>
        <taxon>Bacillati</taxon>
        <taxon>Bacillota</taxon>
        <taxon>Bacilli</taxon>
        <taxon>Bacillales</taxon>
        <taxon>Paenibacillaceae</taxon>
        <taxon>Paenibacillus</taxon>
    </lineage>
</organism>
<gene>
    <name evidence="1" type="ORF">GCM10010918_36800</name>
</gene>
<dbReference type="InterPro" id="IPR014347">
    <property type="entry name" value="Tautomerase/MIF_sf"/>
</dbReference>
<dbReference type="AlphaFoldDB" id="A0A917HF82"/>
<name>A0A917HF82_9BACL</name>
<proteinExistence type="predicted"/>
<dbReference type="Proteomes" id="UP000600247">
    <property type="component" value="Unassembled WGS sequence"/>
</dbReference>
<reference evidence="1 2" key="1">
    <citation type="journal article" date="2014" name="Int. J. Syst. Evol. Microbiol.">
        <title>Complete genome sequence of Corynebacterium casei LMG S-19264T (=DSM 44701T), isolated from a smear-ripened cheese.</title>
        <authorList>
            <consortium name="US DOE Joint Genome Institute (JGI-PGF)"/>
            <person name="Walter F."/>
            <person name="Albersmeier A."/>
            <person name="Kalinowski J."/>
            <person name="Ruckert C."/>
        </authorList>
    </citation>
    <scope>NUCLEOTIDE SEQUENCE [LARGE SCALE GENOMIC DNA]</scope>
    <source>
        <strain evidence="1 2">CGMCC 1.15286</strain>
    </source>
</reference>
<dbReference type="EMBL" id="BMHY01000007">
    <property type="protein sequence ID" value="GGG76869.1"/>
    <property type="molecule type" value="Genomic_DNA"/>
</dbReference>
<evidence type="ECO:0000313" key="1">
    <source>
        <dbReference type="EMBL" id="GGG76869.1"/>
    </source>
</evidence>
<dbReference type="Gene3D" id="3.30.429.10">
    <property type="entry name" value="Macrophage Migration Inhibitory Factor"/>
    <property type="match status" value="1"/>
</dbReference>
<dbReference type="SUPFAM" id="SSF55331">
    <property type="entry name" value="Tautomerase/MIF"/>
    <property type="match status" value="1"/>
</dbReference>
<dbReference type="Pfam" id="PF08921">
    <property type="entry name" value="DUF1904"/>
    <property type="match status" value="1"/>
</dbReference>
<accession>A0A917HF82</accession>
<comment type="caution">
    <text evidence="1">The sequence shown here is derived from an EMBL/GenBank/DDBJ whole genome shotgun (WGS) entry which is preliminary data.</text>
</comment>
<protein>
    <recommendedName>
        <fullName evidence="3">DUF1904 domain-containing protein</fullName>
    </recommendedName>
</protein>
<evidence type="ECO:0000313" key="2">
    <source>
        <dbReference type="Proteomes" id="UP000600247"/>
    </source>
</evidence>
<dbReference type="RefSeq" id="WP_188890655.1">
    <property type="nucleotide sequence ID" value="NZ_BMHY01000007.1"/>
</dbReference>
<keyword evidence="2" id="KW-1185">Reference proteome</keyword>
<sequence length="110" mass="11934">MPQLTFRGVPADKLLTVGEALAADLAAICDCGTDNFTMDVLQTISVYGGSSSDASYPFVEIGWFERGQAVRDRVAEAVTARLQEIGIADSEIAFRVYREDSYYINGVPCS</sequence>
<dbReference type="InterPro" id="IPR015017">
    <property type="entry name" value="DUF1904"/>
</dbReference>
<evidence type="ECO:0008006" key="3">
    <source>
        <dbReference type="Google" id="ProtNLM"/>
    </source>
</evidence>